<gene>
    <name evidence="2" type="ORF">ISP17_09010</name>
</gene>
<dbReference type="PANTHER" id="PTHR46112:SF8">
    <property type="entry name" value="CYTOPLASMIC PEPTIDASE PEPQ-RELATED"/>
    <property type="match status" value="1"/>
</dbReference>
<comment type="caution">
    <text evidence="2">The sequence shown here is derived from an EMBL/GenBank/DDBJ whole genome shotgun (WGS) entry which is preliminary data.</text>
</comment>
<evidence type="ECO:0000313" key="2">
    <source>
        <dbReference type="EMBL" id="MFK2904104.1"/>
    </source>
</evidence>
<dbReference type="InterPro" id="IPR050659">
    <property type="entry name" value="Peptidase_M24B"/>
</dbReference>
<keyword evidence="2" id="KW-0645">Protease</keyword>
<proteinExistence type="predicted"/>
<dbReference type="GO" id="GO:0004177">
    <property type="term" value="F:aminopeptidase activity"/>
    <property type="evidence" value="ECO:0007669"/>
    <property type="project" value="UniProtKB-KW"/>
</dbReference>
<dbReference type="RefSeq" id="WP_404632267.1">
    <property type="nucleotide sequence ID" value="NZ_JADIKM010000002.1"/>
</dbReference>
<sequence length="228" mass="25357">MVAEPREAVGRKFDAVLLQQARTRSWAVLHDIRERMRPGISEEEAKAMAAEVFADHGVERIWHPTLIRIGANTTKTWRQRSDPTVRLGQNDSYFIDLGLVFSRHEGDVGDTFVVGHSPERQACAEAARALFHEVADAWRQRGLNGEALYAFAGERAAAMGWRFNHATRGHRIGDYPHAVHKGGTLDAFDAHPADGRWILEIQIAHPTEPFGAFYEDLLGGQGRPGMAG</sequence>
<name>A0ABW8JUG0_9GAMM</name>
<protein>
    <submittedName>
        <fullName evidence="2">Aminopeptidase P family protein</fullName>
    </submittedName>
</protein>
<feature type="domain" description="Peptidase M24" evidence="1">
    <location>
        <begin position="18"/>
        <end position="186"/>
    </location>
</feature>
<dbReference type="InterPro" id="IPR036005">
    <property type="entry name" value="Creatinase/aminopeptidase-like"/>
</dbReference>
<keyword evidence="3" id="KW-1185">Reference proteome</keyword>
<evidence type="ECO:0000259" key="1">
    <source>
        <dbReference type="Pfam" id="PF00557"/>
    </source>
</evidence>
<evidence type="ECO:0000313" key="3">
    <source>
        <dbReference type="Proteomes" id="UP001620460"/>
    </source>
</evidence>
<reference evidence="2 3" key="1">
    <citation type="submission" date="2020-10" db="EMBL/GenBank/DDBJ databases">
        <title>Phylogeny of dyella-like bacteria.</title>
        <authorList>
            <person name="Fu J."/>
        </authorList>
    </citation>
    <scope>NUCLEOTIDE SEQUENCE [LARGE SCALE GENOMIC DNA]</scope>
    <source>
        <strain evidence="2 3">Gsoil3046</strain>
    </source>
</reference>
<accession>A0ABW8JUG0</accession>
<dbReference type="InterPro" id="IPR000994">
    <property type="entry name" value="Pept_M24"/>
</dbReference>
<keyword evidence="2" id="KW-0031">Aminopeptidase</keyword>
<dbReference type="EMBL" id="JADIKM010000002">
    <property type="protein sequence ID" value="MFK2904104.1"/>
    <property type="molecule type" value="Genomic_DNA"/>
</dbReference>
<keyword evidence="2" id="KW-0378">Hydrolase</keyword>
<dbReference type="Pfam" id="PF00557">
    <property type="entry name" value="Peptidase_M24"/>
    <property type="match status" value="1"/>
</dbReference>
<dbReference type="SUPFAM" id="SSF55920">
    <property type="entry name" value="Creatinase/aminopeptidase"/>
    <property type="match status" value="1"/>
</dbReference>
<organism evidence="2 3">
    <name type="scientific">Dyella ginsengisoli</name>
    <dbReference type="NCBI Taxonomy" id="363848"/>
    <lineage>
        <taxon>Bacteria</taxon>
        <taxon>Pseudomonadati</taxon>
        <taxon>Pseudomonadota</taxon>
        <taxon>Gammaproteobacteria</taxon>
        <taxon>Lysobacterales</taxon>
        <taxon>Rhodanobacteraceae</taxon>
        <taxon>Dyella</taxon>
    </lineage>
</organism>
<dbReference type="Gene3D" id="3.90.230.10">
    <property type="entry name" value="Creatinase/methionine aminopeptidase superfamily"/>
    <property type="match status" value="1"/>
</dbReference>
<dbReference type="Proteomes" id="UP001620460">
    <property type="component" value="Unassembled WGS sequence"/>
</dbReference>
<dbReference type="PANTHER" id="PTHR46112">
    <property type="entry name" value="AMINOPEPTIDASE"/>
    <property type="match status" value="1"/>
</dbReference>